<accession>A0AAV9N9B4</accession>
<comment type="caution">
    <text evidence="5">The sequence shown here is derived from an EMBL/GenBank/DDBJ whole genome shotgun (WGS) entry which is preliminary data.</text>
</comment>
<evidence type="ECO:0000313" key="5">
    <source>
        <dbReference type="EMBL" id="KAK5052106.1"/>
    </source>
</evidence>
<dbReference type="InterPro" id="IPR016162">
    <property type="entry name" value="Ald_DH_N"/>
</dbReference>
<evidence type="ECO:0000256" key="2">
    <source>
        <dbReference type="ARBA" id="ARBA00023027"/>
    </source>
</evidence>
<organism evidence="5 6">
    <name type="scientific">Exophiala bonariae</name>
    <dbReference type="NCBI Taxonomy" id="1690606"/>
    <lineage>
        <taxon>Eukaryota</taxon>
        <taxon>Fungi</taxon>
        <taxon>Dikarya</taxon>
        <taxon>Ascomycota</taxon>
        <taxon>Pezizomycotina</taxon>
        <taxon>Eurotiomycetes</taxon>
        <taxon>Chaetothyriomycetidae</taxon>
        <taxon>Chaetothyriales</taxon>
        <taxon>Herpotrichiellaceae</taxon>
        <taxon>Exophiala</taxon>
    </lineage>
</organism>
<sequence>MPHVQLSRSGGVSLYLRTRGDTTKSNKDDSSAQFPSKESYSLQHPFFKKDMASYVNKKPETRLFIDGEFVKPKTEKVFDIYNPASEELAATVYEAGAEDVDVAVQAAKAAFDGWEGLGALGRTGILLKLADAIESNAEELDYLDAICMGKPISDCKKCCS</sequence>
<comment type="similarity">
    <text evidence="1">Belongs to the aldehyde dehydrogenase family.</text>
</comment>
<protein>
    <recommendedName>
        <fullName evidence="4">Aldehyde dehydrogenase domain-containing protein</fullName>
    </recommendedName>
</protein>
<name>A0AAV9N9B4_9EURO</name>
<evidence type="ECO:0000259" key="4">
    <source>
        <dbReference type="Pfam" id="PF00171"/>
    </source>
</evidence>
<feature type="region of interest" description="Disordered" evidence="3">
    <location>
        <begin position="17"/>
        <end position="37"/>
    </location>
</feature>
<keyword evidence="6" id="KW-1185">Reference proteome</keyword>
<keyword evidence="2" id="KW-0520">NAD</keyword>
<dbReference type="Proteomes" id="UP001358417">
    <property type="component" value="Unassembled WGS sequence"/>
</dbReference>
<dbReference type="InterPro" id="IPR015590">
    <property type="entry name" value="Aldehyde_DH_dom"/>
</dbReference>
<dbReference type="Pfam" id="PF00171">
    <property type="entry name" value="Aldedh"/>
    <property type="match status" value="1"/>
</dbReference>
<dbReference type="InterPro" id="IPR016161">
    <property type="entry name" value="Ald_DH/histidinol_DH"/>
</dbReference>
<proteinExistence type="inferred from homology"/>
<evidence type="ECO:0000256" key="1">
    <source>
        <dbReference type="ARBA" id="ARBA00009986"/>
    </source>
</evidence>
<feature type="domain" description="Aldehyde dehydrogenase" evidence="4">
    <location>
        <begin position="69"/>
        <end position="156"/>
    </location>
</feature>
<dbReference type="RefSeq" id="XP_064706120.1">
    <property type="nucleotide sequence ID" value="XM_064846510.1"/>
</dbReference>
<evidence type="ECO:0000313" key="6">
    <source>
        <dbReference type="Proteomes" id="UP001358417"/>
    </source>
</evidence>
<evidence type="ECO:0000256" key="3">
    <source>
        <dbReference type="SAM" id="MobiDB-lite"/>
    </source>
</evidence>
<reference evidence="5 6" key="1">
    <citation type="submission" date="2023-08" db="EMBL/GenBank/DDBJ databases">
        <title>Black Yeasts Isolated from many extreme environments.</title>
        <authorList>
            <person name="Coleine C."/>
            <person name="Stajich J.E."/>
            <person name="Selbmann L."/>
        </authorList>
    </citation>
    <scope>NUCLEOTIDE SEQUENCE [LARGE SCALE GENOMIC DNA]</scope>
    <source>
        <strain evidence="5 6">CCFEE 5792</strain>
    </source>
</reference>
<gene>
    <name evidence="5" type="ORF">LTR84_002910</name>
</gene>
<dbReference type="SUPFAM" id="SSF53720">
    <property type="entry name" value="ALDH-like"/>
    <property type="match status" value="1"/>
</dbReference>
<dbReference type="GeneID" id="89971109"/>
<dbReference type="EMBL" id="JAVRRD010000014">
    <property type="protein sequence ID" value="KAK5052106.1"/>
    <property type="molecule type" value="Genomic_DNA"/>
</dbReference>
<dbReference type="PANTHER" id="PTHR43720">
    <property type="entry name" value="2-AMINOMUCONIC SEMIALDEHYDE DEHYDROGENASE"/>
    <property type="match status" value="1"/>
</dbReference>
<dbReference type="AlphaFoldDB" id="A0AAV9N9B4"/>
<dbReference type="PANTHER" id="PTHR43720:SF2">
    <property type="entry name" value="2-AMINOMUCONIC SEMIALDEHYDE DEHYDROGENASE"/>
    <property type="match status" value="1"/>
</dbReference>
<dbReference type="GO" id="GO:0016620">
    <property type="term" value="F:oxidoreductase activity, acting on the aldehyde or oxo group of donors, NAD or NADP as acceptor"/>
    <property type="evidence" value="ECO:0007669"/>
    <property type="project" value="TreeGrafter"/>
</dbReference>
<dbReference type="Gene3D" id="3.40.605.10">
    <property type="entry name" value="Aldehyde Dehydrogenase, Chain A, domain 1"/>
    <property type="match status" value="1"/>
</dbReference>
<feature type="compositionally biased region" description="Basic and acidic residues" evidence="3">
    <location>
        <begin position="18"/>
        <end position="30"/>
    </location>
</feature>